<evidence type="ECO:0000256" key="6">
    <source>
        <dbReference type="SAM" id="Phobius"/>
    </source>
</evidence>
<evidence type="ECO:0000256" key="2">
    <source>
        <dbReference type="ARBA" id="ARBA00022692"/>
    </source>
</evidence>
<dbReference type="InterPro" id="IPR052954">
    <property type="entry name" value="GPCR-Ligand_Int"/>
</dbReference>
<accession>R7T412</accession>
<proteinExistence type="inferred from homology"/>
<dbReference type="GO" id="GO:0004930">
    <property type="term" value="F:G protein-coupled receptor activity"/>
    <property type="evidence" value="ECO:0007669"/>
    <property type="project" value="UniProtKB-KW"/>
</dbReference>
<keyword evidence="10" id="KW-1185">Reference proteome</keyword>
<evidence type="ECO:0000259" key="7">
    <source>
        <dbReference type="PROSITE" id="PS50262"/>
    </source>
</evidence>
<dbReference type="Proteomes" id="UP000014760">
    <property type="component" value="Unassembled WGS sequence"/>
</dbReference>
<evidence type="ECO:0000313" key="10">
    <source>
        <dbReference type="Proteomes" id="UP000014760"/>
    </source>
</evidence>
<feature type="domain" description="G-protein coupled receptors family 1 profile" evidence="7">
    <location>
        <begin position="57"/>
        <end position="325"/>
    </location>
</feature>
<dbReference type="Pfam" id="PF00001">
    <property type="entry name" value="7tm_1"/>
    <property type="match status" value="1"/>
</dbReference>
<feature type="transmembrane region" description="Helical" evidence="6">
    <location>
        <begin position="45"/>
        <end position="65"/>
    </location>
</feature>
<gene>
    <name evidence="8" type="ORF">CAPTEDRAFT_209818</name>
</gene>
<dbReference type="PANTHER" id="PTHR46641:SF2">
    <property type="entry name" value="FMRFAMIDE RECEPTOR"/>
    <property type="match status" value="1"/>
</dbReference>
<dbReference type="PRINTS" id="PR00237">
    <property type="entry name" value="GPCRRHODOPSN"/>
</dbReference>
<protein>
    <recommendedName>
        <fullName evidence="7">G-protein coupled receptors family 1 profile domain-containing protein</fullName>
    </recommendedName>
</protein>
<feature type="transmembrane region" description="Helical" evidence="6">
    <location>
        <begin position="305"/>
        <end position="328"/>
    </location>
</feature>
<dbReference type="FunCoup" id="R7T412">
    <property type="interactions" value="20"/>
</dbReference>
<dbReference type="OrthoDB" id="5864054at2759"/>
<dbReference type="CDD" id="cd14978">
    <property type="entry name" value="7tmA_FMRFamide_R-like"/>
    <property type="match status" value="1"/>
</dbReference>
<feature type="transmembrane region" description="Helical" evidence="6">
    <location>
        <begin position="267"/>
        <end position="293"/>
    </location>
</feature>
<keyword evidence="5" id="KW-0297">G-protein coupled receptor</keyword>
<organism evidence="8">
    <name type="scientific">Capitella teleta</name>
    <name type="common">Polychaete worm</name>
    <dbReference type="NCBI Taxonomy" id="283909"/>
    <lineage>
        <taxon>Eukaryota</taxon>
        <taxon>Metazoa</taxon>
        <taxon>Spiralia</taxon>
        <taxon>Lophotrochozoa</taxon>
        <taxon>Annelida</taxon>
        <taxon>Polychaeta</taxon>
        <taxon>Sedentaria</taxon>
        <taxon>Scolecida</taxon>
        <taxon>Capitellidae</taxon>
        <taxon>Capitella</taxon>
    </lineage>
</organism>
<evidence type="ECO:0000256" key="5">
    <source>
        <dbReference type="RuleBase" id="RU000688"/>
    </source>
</evidence>
<keyword evidence="5" id="KW-0807">Transducer</keyword>
<keyword evidence="3 6" id="KW-1133">Transmembrane helix</keyword>
<feature type="transmembrane region" description="Helical" evidence="6">
    <location>
        <begin position="166"/>
        <end position="185"/>
    </location>
</feature>
<dbReference type="PROSITE" id="PS00237">
    <property type="entry name" value="G_PROTEIN_RECEP_F1_1"/>
    <property type="match status" value="1"/>
</dbReference>
<dbReference type="InterPro" id="IPR017452">
    <property type="entry name" value="GPCR_Rhodpsn_7TM"/>
</dbReference>
<dbReference type="PANTHER" id="PTHR46641">
    <property type="entry name" value="FMRFAMIDE RECEPTOR-RELATED"/>
    <property type="match status" value="1"/>
</dbReference>
<feature type="transmembrane region" description="Helical" evidence="6">
    <location>
        <begin position="127"/>
        <end position="154"/>
    </location>
</feature>
<feature type="transmembrane region" description="Helical" evidence="6">
    <location>
        <begin position="85"/>
        <end position="107"/>
    </location>
</feature>
<reference evidence="9" key="3">
    <citation type="submission" date="2015-06" db="UniProtKB">
        <authorList>
            <consortium name="EnsemblMetazoa"/>
        </authorList>
    </citation>
    <scope>IDENTIFICATION</scope>
</reference>
<keyword evidence="2 5" id="KW-0812">Transmembrane</keyword>
<keyword evidence="4 6" id="KW-0472">Membrane</keyword>
<evidence type="ECO:0000256" key="1">
    <source>
        <dbReference type="ARBA" id="ARBA00004370"/>
    </source>
</evidence>
<sequence>MLMQCDTSVINGTLEDDHFMYLSNSLNESRPSPTAIQATDVINNIVIPVIFTLGIFGNLVSLAVFCQKNQNTAADHVEHSATVGLITLAASDLLFCLVGFPAVFLGLHGGGQTTLVGFYYTVYRSAFANVFLFTSTWLIVLISAERFIGVCFPFPARSIIRVPRTLTAHALVFVVSLVVNLPLFFKWKIREIPCYNACFCYVREPSWLLRHKHFEKVHIMLWFSFGTFIPLFVLVFCNACILRAIYRGRRATAATNNAHEAQALQRITWTLLSIVFCYLLLVCPSTLLHFFSITKLTKLGMYTQVAVVVTNLMQAIKFSCNFLLYCAIHRRFRQALALRLACLGINIWSPSGISSNRSPKRTLQLVQLENGKAKLTSNPPDMI</sequence>
<reference evidence="10" key="1">
    <citation type="submission" date="2012-12" db="EMBL/GenBank/DDBJ databases">
        <authorList>
            <person name="Hellsten U."/>
            <person name="Grimwood J."/>
            <person name="Chapman J.A."/>
            <person name="Shapiro H."/>
            <person name="Aerts A."/>
            <person name="Otillar R.P."/>
            <person name="Terry A.Y."/>
            <person name="Boore J.L."/>
            <person name="Simakov O."/>
            <person name="Marletaz F."/>
            <person name="Cho S.-J."/>
            <person name="Edsinger-Gonzales E."/>
            <person name="Havlak P."/>
            <person name="Kuo D.-H."/>
            <person name="Larsson T."/>
            <person name="Lv J."/>
            <person name="Arendt D."/>
            <person name="Savage R."/>
            <person name="Osoegawa K."/>
            <person name="de Jong P."/>
            <person name="Lindberg D.R."/>
            <person name="Seaver E.C."/>
            <person name="Weisblat D.A."/>
            <person name="Putnam N.H."/>
            <person name="Grigoriev I.V."/>
            <person name="Rokhsar D.S."/>
        </authorList>
    </citation>
    <scope>NUCLEOTIDE SEQUENCE</scope>
    <source>
        <strain evidence="10">I ESC-2004</strain>
    </source>
</reference>
<comment type="subcellular location">
    <subcellularLocation>
        <location evidence="1">Membrane</location>
    </subcellularLocation>
</comment>
<name>R7T412_CAPTE</name>
<feature type="transmembrane region" description="Helical" evidence="6">
    <location>
        <begin position="219"/>
        <end position="246"/>
    </location>
</feature>
<dbReference type="EnsemblMetazoa" id="CapteT209818">
    <property type="protein sequence ID" value="CapteP209818"/>
    <property type="gene ID" value="CapteG209818"/>
</dbReference>
<comment type="similarity">
    <text evidence="5">Belongs to the G-protein coupled receptor 1 family.</text>
</comment>
<evidence type="ECO:0000256" key="4">
    <source>
        <dbReference type="ARBA" id="ARBA00023136"/>
    </source>
</evidence>
<evidence type="ECO:0000313" key="8">
    <source>
        <dbReference type="EMBL" id="ELT87612.1"/>
    </source>
</evidence>
<dbReference type="EMBL" id="KB312243">
    <property type="protein sequence ID" value="ELT87612.1"/>
    <property type="molecule type" value="Genomic_DNA"/>
</dbReference>
<dbReference type="AlphaFoldDB" id="R7T412"/>
<dbReference type="HOGENOM" id="CLU_009579_24_7_1"/>
<evidence type="ECO:0000256" key="3">
    <source>
        <dbReference type="ARBA" id="ARBA00022989"/>
    </source>
</evidence>
<dbReference type="Gene3D" id="1.20.1070.10">
    <property type="entry name" value="Rhodopsin 7-helix transmembrane proteins"/>
    <property type="match status" value="1"/>
</dbReference>
<dbReference type="PROSITE" id="PS50262">
    <property type="entry name" value="G_PROTEIN_RECEP_F1_2"/>
    <property type="match status" value="1"/>
</dbReference>
<dbReference type="InterPro" id="IPR000276">
    <property type="entry name" value="GPCR_Rhodpsn"/>
</dbReference>
<dbReference type="EMBL" id="AMQN01003604">
    <property type="status" value="NOT_ANNOTATED_CDS"/>
    <property type="molecule type" value="Genomic_DNA"/>
</dbReference>
<dbReference type="OMA" id="MIVECII"/>
<reference evidence="8 10" key="2">
    <citation type="journal article" date="2013" name="Nature">
        <title>Insights into bilaterian evolution from three spiralian genomes.</title>
        <authorList>
            <person name="Simakov O."/>
            <person name="Marletaz F."/>
            <person name="Cho S.J."/>
            <person name="Edsinger-Gonzales E."/>
            <person name="Havlak P."/>
            <person name="Hellsten U."/>
            <person name="Kuo D.H."/>
            <person name="Larsson T."/>
            <person name="Lv J."/>
            <person name="Arendt D."/>
            <person name="Savage R."/>
            <person name="Osoegawa K."/>
            <person name="de Jong P."/>
            <person name="Grimwood J."/>
            <person name="Chapman J.A."/>
            <person name="Shapiro H."/>
            <person name="Aerts A."/>
            <person name="Otillar R.P."/>
            <person name="Terry A.Y."/>
            <person name="Boore J.L."/>
            <person name="Grigoriev I.V."/>
            <person name="Lindberg D.R."/>
            <person name="Seaver E.C."/>
            <person name="Weisblat D.A."/>
            <person name="Putnam N.H."/>
            <person name="Rokhsar D.S."/>
        </authorList>
    </citation>
    <scope>NUCLEOTIDE SEQUENCE</scope>
    <source>
        <strain evidence="8 10">I ESC-2004</strain>
    </source>
</reference>
<evidence type="ECO:0000313" key="9">
    <source>
        <dbReference type="EnsemblMetazoa" id="CapteP209818"/>
    </source>
</evidence>
<dbReference type="SUPFAM" id="SSF81321">
    <property type="entry name" value="Family A G protein-coupled receptor-like"/>
    <property type="match status" value="1"/>
</dbReference>
<keyword evidence="5" id="KW-0675">Receptor</keyword>
<dbReference type="STRING" id="283909.R7T412"/>
<dbReference type="GO" id="GO:0016020">
    <property type="term" value="C:membrane"/>
    <property type="evidence" value="ECO:0007669"/>
    <property type="project" value="UniProtKB-SubCell"/>
</dbReference>